<evidence type="ECO:0000256" key="11">
    <source>
        <dbReference type="SAM" id="Phobius"/>
    </source>
</evidence>
<dbReference type="InterPro" id="IPR004358">
    <property type="entry name" value="Sig_transdc_His_kin-like_C"/>
</dbReference>
<dbReference type="InterPro" id="IPR050351">
    <property type="entry name" value="BphY/WalK/GraS-like"/>
</dbReference>
<keyword evidence="6 11" id="KW-0812">Transmembrane</keyword>
<dbReference type="SUPFAM" id="SSF55874">
    <property type="entry name" value="ATPase domain of HSP90 chaperone/DNA topoisomerase II/histidine kinase"/>
    <property type="match status" value="1"/>
</dbReference>
<dbReference type="RefSeq" id="WP_209649447.1">
    <property type="nucleotide sequence ID" value="NZ_JAGGLL010000009.1"/>
</dbReference>
<evidence type="ECO:0000256" key="5">
    <source>
        <dbReference type="ARBA" id="ARBA00022679"/>
    </source>
</evidence>
<comment type="caution">
    <text evidence="13">The sequence shown here is derived from an EMBL/GenBank/DDBJ whole genome shotgun (WGS) entry which is preliminary data.</text>
</comment>
<dbReference type="InterPro" id="IPR005467">
    <property type="entry name" value="His_kinase_dom"/>
</dbReference>
<evidence type="ECO:0000256" key="9">
    <source>
        <dbReference type="ARBA" id="ARBA00023012"/>
    </source>
</evidence>
<dbReference type="InterPro" id="IPR003594">
    <property type="entry name" value="HATPase_dom"/>
</dbReference>
<dbReference type="InterPro" id="IPR036890">
    <property type="entry name" value="HATPase_C_sf"/>
</dbReference>
<comment type="catalytic activity">
    <reaction evidence="1">
        <text>ATP + protein L-histidine = ADP + protein N-phospho-L-histidine.</text>
        <dbReference type="EC" id="2.7.13.3"/>
    </reaction>
</comment>
<reference evidence="13 14" key="1">
    <citation type="submission" date="2021-03" db="EMBL/GenBank/DDBJ databases">
        <title>Genomic Encyclopedia of Type Strains, Phase IV (KMG-IV): sequencing the most valuable type-strain genomes for metagenomic binning, comparative biology and taxonomic classification.</title>
        <authorList>
            <person name="Goeker M."/>
        </authorList>
    </citation>
    <scope>NUCLEOTIDE SEQUENCE [LARGE SCALE GENOMIC DNA]</scope>
    <source>
        <strain evidence="13 14">DSM 28650</strain>
    </source>
</reference>
<evidence type="ECO:0000313" key="14">
    <source>
        <dbReference type="Proteomes" id="UP001519308"/>
    </source>
</evidence>
<evidence type="ECO:0000256" key="2">
    <source>
        <dbReference type="ARBA" id="ARBA00004651"/>
    </source>
</evidence>
<evidence type="ECO:0000256" key="10">
    <source>
        <dbReference type="ARBA" id="ARBA00023136"/>
    </source>
</evidence>
<evidence type="ECO:0000256" key="1">
    <source>
        <dbReference type="ARBA" id="ARBA00000085"/>
    </source>
</evidence>
<dbReference type="PANTHER" id="PTHR45453:SF2">
    <property type="entry name" value="HISTIDINE KINASE"/>
    <property type="match status" value="1"/>
</dbReference>
<gene>
    <name evidence="13" type="ORF">J2Z44_001438</name>
</gene>
<evidence type="ECO:0000256" key="8">
    <source>
        <dbReference type="ARBA" id="ARBA00022989"/>
    </source>
</evidence>
<dbReference type="GO" id="GO:0016301">
    <property type="term" value="F:kinase activity"/>
    <property type="evidence" value="ECO:0007669"/>
    <property type="project" value="UniProtKB-KW"/>
</dbReference>
<evidence type="ECO:0000313" key="13">
    <source>
        <dbReference type="EMBL" id="MBP2021642.1"/>
    </source>
</evidence>
<comment type="subcellular location">
    <subcellularLocation>
        <location evidence="2">Cell membrane</location>
        <topology evidence="2">Multi-pass membrane protein</topology>
    </subcellularLocation>
</comment>
<feature type="transmembrane region" description="Helical" evidence="11">
    <location>
        <begin position="42"/>
        <end position="65"/>
    </location>
</feature>
<sequence length="338" mass="39626">MMSKDIIYNFVKDKILFFLLFFLNTLFILLFVYSTVDHNVEFLYPMVISTSLVFVFGIIEFYRYYNFNKKIENRTNNPKYKDMLLTNEQKNLISKMEEIHDSYMKEINDLKIERNLKNRLLGQWVHNLKTPITVQDLIFQRINQNYITERDLSSLKNENNIIFNNLQNLLNLIRLEEFSKDYMPTTVNLYFSINKVIKRNKNLFLYNNLLPKVEGDIDAVVLSDEKWNEFIIEQVVSNAIKYSAEKSSAKIITFKVERISKAHVTLKIIDEGIGIPNSDIDRVLEPFFTGENGRLNRDSTGIGLYLCATIAKKLNHEFKITSMVGEGTTVSIQYLLKN</sequence>
<evidence type="ECO:0000256" key="3">
    <source>
        <dbReference type="ARBA" id="ARBA00012438"/>
    </source>
</evidence>
<feature type="domain" description="Histidine kinase" evidence="12">
    <location>
        <begin position="123"/>
        <end position="338"/>
    </location>
</feature>
<keyword evidence="10 11" id="KW-0472">Membrane</keyword>
<evidence type="ECO:0000256" key="6">
    <source>
        <dbReference type="ARBA" id="ARBA00022692"/>
    </source>
</evidence>
<dbReference type="PROSITE" id="PS50109">
    <property type="entry name" value="HIS_KIN"/>
    <property type="match status" value="1"/>
</dbReference>
<dbReference type="Gene3D" id="3.30.565.10">
    <property type="entry name" value="Histidine kinase-like ATPase, C-terminal domain"/>
    <property type="match status" value="1"/>
</dbReference>
<dbReference type="SMART" id="SM00387">
    <property type="entry name" value="HATPase_c"/>
    <property type="match status" value="1"/>
</dbReference>
<keyword evidence="8 11" id="KW-1133">Transmembrane helix</keyword>
<keyword evidence="5" id="KW-0808">Transferase</keyword>
<protein>
    <recommendedName>
        <fullName evidence="3">histidine kinase</fullName>
        <ecNumber evidence="3">2.7.13.3</ecNumber>
    </recommendedName>
</protein>
<keyword evidence="7 13" id="KW-0418">Kinase</keyword>
<keyword evidence="9" id="KW-0902">Two-component regulatory system</keyword>
<organism evidence="13 14">
    <name type="scientific">Clostridium punense</name>
    <dbReference type="NCBI Taxonomy" id="1054297"/>
    <lineage>
        <taxon>Bacteria</taxon>
        <taxon>Bacillati</taxon>
        <taxon>Bacillota</taxon>
        <taxon>Clostridia</taxon>
        <taxon>Eubacteriales</taxon>
        <taxon>Clostridiaceae</taxon>
        <taxon>Clostridium</taxon>
    </lineage>
</organism>
<dbReference type="EC" id="2.7.13.3" evidence="3"/>
<name>A0ABS4K1J3_9CLOT</name>
<dbReference type="PRINTS" id="PR00344">
    <property type="entry name" value="BCTRLSENSOR"/>
</dbReference>
<keyword evidence="14" id="KW-1185">Reference proteome</keyword>
<dbReference type="Pfam" id="PF02518">
    <property type="entry name" value="HATPase_c"/>
    <property type="match status" value="1"/>
</dbReference>
<dbReference type="EMBL" id="JAGGLL010000009">
    <property type="protein sequence ID" value="MBP2021642.1"/>
    <property type="molecule type" value="Genomic_DNA"/>
</dbReference>
<dbReference type="Proteomes" id="UP001519308">
    <property type="component" value="Unassembled WGS sequence"/>
</dbReference>
<dbReference type="PANTHER" id="PTHR45453">
    <property type="entry name" value="PHOSPHATE REGULON SENSOR PROTEIN PHOR"/>
    <property type="match status" value="1"/>
</dbReference>
<keyword evidence="4" id="KW-1003">Cell membrane</keyword>
<accession>A0ABS4K1J3</accession>
<evidence type="ECO:0000256" key="7">
    <source>
        <dbReference type="ARBA" id="ARBA00022777"/>
    </source>
</evidence>
<proteinExistence type="predicted"/>
<evidence type="ECO:0000256" key="4">
    <source>
        <dbReference type="ARBA" id="ARBA00022475"/>
    </source>
</evidence>
<evidence type="ECO:0000259" key="12">
    <source>
        <dbReference type="PROSITE" id="PS50109"/>
    </source>
</evidence>
<feature type="transmembrane region" description="Helical" evidence="11">
    <location>
        <begin position="15"/>
        <end position="36"/>
    </location>
</feature>